<evidence type="ECO:0000256" key="2">
    <source>
        <dbReference type="ARBA" id="ARBA00012417"/>
    </source>
</evidence>
<dbReference type="PANTHER" id="PTHR32294:SF0">
    <property type="entry name" value="DNA POLYMERASE III SUBUNIT ALPHA"/>
    <property type="match status" value="1"/>
</dbReference>
<feature type="domain" description="DNA polymerase III alpha subunit finger" evidence="12">
    <location>
        <begin position="1"/>
        <end position="120"/>
    </location>
</feature>
<evidence type="ECO:0000256" key="6">
    <source>
        <dbReference type="ARBA" id="ARBA00022695"/>
    </source>
</evidence>
<comment type="catalytic activity">
    <reaction evidence="9">
        <text>DNA(n) + a 2'-deoxyribonucleoside 5'-triphosphate = DNA(n+1) + diphosphate</text>
        <dbReference type="Rhea" id="RHEA:22508"/>
        <dbReference type="Rhea" id="RHEA-COMP:17339"/>
        <dbReference type="Rhea" id="RHEA-COMP:17340"/>
        <dbReference type="ChEBI" id="CHEBI:33019"/>
        <dbReference type="ChEBI" id="CHEBI:61560"/>
        <dbReference type="ChEBI" id="CHEBI:173112"/>
        <dbReference type="EC" id="2.7.7.7"/>
    </reaction>
</comment>
<dbReference type="InterPro" id="IPR004805">
    <property type="entry name" value="DnaE2/DnaE/PolC"/>
</dbReference>
<reference evidence="13 14" key="1">
    <citation type="submission" date="2018-06" db="EMBL/GenBank/DDBJ databases">
        <authorList>
            <consortium name="Pathogen Informatics"/>
            <person name="Doyle S."/>
        </authorList>
    </citation>
    <scope>NUCLEOTIDE SEQUENCE [LARGE SCALE GENOMIC DNA]</scope>
    <source>
        <strain evidence="13 14">NCTC8297</strain>
    </source>
</reference>
<keyword evidence="8" id="KW-0239">DNA-directed DNA polymerase</keyword>
<evidence type="ECO:0000256" key="8">
    <source>
        <dbReference type="ARBA" id="ARBA00022932"/>
    </source>
</evidence>
<evidence type="ECO:0000256" key="1">
    <source>
        <dbReference type="ARBA" id="ARBA00004496"/>
    </source>
</evidence>
<dbReference type="GO" id="GO:0008408">
    <property type="term" value="F:3'-5' exonuclease activity"/>
    <property type="evidence" value="ECO:0007669"/>
    <property type="project" value="InterPro"/>
</dbReference>
<evidence type="ECO:0000256" key="4">
    <source>
        <dbReference type="ARBA" id="ARBA00022490"/>
    </source>
</evidence>
<keyword evidence="5 13" id="KW-0808">Transferase</keyword>
<dbReference type="GO" id="GO:0003887">
    <property type="term" value="F:DNA-directed DNA polymerase activity"/>
    <property type="evidence" value="ECO:0007669"/>
    <property type="project" value="UniProtKB-KW"/>
</dbReference>
<feature type="domain" description="DNA polymerase helix-hairpin-helix motif" evidence="11">
    <location>
        <begin position="193"/>
        <end position="255"/>
    </location>
</feature>
<dbReference type="Proteomes" id="UP000254741">
    <property type="component" value="Unassembled WGS sequence"/>
</dbReference>
<comment type="subcellular location">
    <subcellularLocation>
        <location evidence="1">Cytoplasm</location>
    </subcellularLocation>
</comment>
<sequence>MKDLIKRLQPDCFEDMIALVALFRPGPLQSGMVDNFIDRKHGREELSYPDVQWQHESLKPVLEPTYGIILYQEQVMQIAQVLSGYTLGGADMLRRAMGKKKPEEMAKQRSVFEEGAKKNGIDGELAMKIFDLVEKFAGYGFNKSHSAAYALVSYQTLWLKAHYPAEFMAAVMTADMDNTEKVVGLVDECWRMGLKILPPDINSGLYHFHVNDEGEIVYGIGAIKGVGEGPIEAIIDARNQGGYFRELFDLCARDRYQKAQPPGTGKTDYVRGVRPAGAAPRRVDELVGRCAESRRPTRQSGSYRSDGYVRRAGGRTGANRTILCQLPAVAGNRWYWMGNVKRWGCT</sequence>
<dbReference type="GO" id="GO:0006260">
    <property type="term" value="P:DNA replication"/>
    <property type="evidence" value="ECO:0007669"/>
    <property type="project" value="UniProtKB-KW"/>
</dbReference>
<evidence type="ECO:0000313" key="14">
    <source>
        <dbReference type="Proteomes" id="UP000254741"/>
    </source>
</evidence>
<dbReference type="EC" id="2.7.7.7" evidence="2"/>
<dbReference type="Gene3D" id="1.10.150.870">
    <property type="match status" value="1"/>
</dbReference>
<dbReference type="PANTHER" id="PTHR32294">
    <property type="entry name" value="DNA POLYMERASE III SUBUNIT ALPHA"/>
    <property type="match status" value="1"/>
</dbReference>
<keyword evidence="4" id="KW-0963">Cytoplasm</keyword>
<evidence type="ECO:0000256" key="10">
    <source>
        <dbReference type="SAM" id="MobiDB-lite"/>
    </source>
</evidence>
<dbReference type="AlphaFoldDB" id="A0A379TFV5"/>
<dbReference type="InterPro" id="IPR029460">
    <property type="entry name" value="DNAPol_HHH"/>
</dbReference>
<evidence type="ECO:0000256" key="5">
    <source>
        <dbReference type="ARBA" id="ARBA00022679"/>
    </source>
</evidence>
<evidence type="ECO:0000256" key="9">
    <source>
        <dbReference type="ARBA" id="ARBA00049244"/>
    </source>
</evidence>
<protein>
    <recommendedName>
        <fullName evidence="3">DNA polymerase III subunit alpha</fullName>
        <ecNumber evidence="2">2.7.7.7</ecNumber>
    </recommendedName>
</protein>
<dbReference type="FunFam" id="1.10.150.870:FF:000001">
    <property type="entry name" value="DNA polymerase III subunit alpha"/>
    <property type="match status" value="1"/>
</dbReference>
<accession>A0A379TFV5</accession>
<dbReference type="Pfam" id="PF17657">
    <property type="entry name" value="DNA_pol3_finger"/>
    <property type="match status" value="1"/>
</dbReference>
<feature type="region of interest" description="Disordered" evidence="10">
    <location>
        <begin position="291"/>
        <end position="310"/>
    </location>
</feature>
<evidence type="ECO:0000259" key="12">
    <source>
        <dbReference type="Pfam" id="PF17657"/>
    </source>
</evidence>
<evidence type="ECO:0000313" key="13">
    <source>
        <dbReference type="EMBL" id="SUG49331.1"/>
    </source>
</evidence>
<dbReference type="InterPro" id="IPR040982">
    <property type="entry name" value="DNA_pol3_finger"/>
</dbReference>
<gene>
    <name evidence="13" type="primary">dnaE_3</name>
    <name evidence="13" type="ORF">NCTC8297_04668</name>
</gene>
<dbReference type="GO" id="GO:0005737">
    <property type="term" value="C:cytoplasm"/>
    <property type="evidence" value="ECO:0007669"/>
    <property type="project" value="UniProtKB-SubCell"/>
</dbReference>
<keyword evidence="7" id="KW-0235">DNA replication</keyword>
<evidence type="ECO:0000259" key="11">
    <source>
        <dbReference type="Pfam" id="PF14579"/>
    </source>
</evidence>
<keyword evidence="6 13" id="KW-0548">Nucleotidyltransferase</keyword>
<dbReference type="EMBL" id="UGXG01000002">
    <property type="protein sequence ID" value="SUG49331.1"/>
    <property type="molecule type" value="Genomic_DNA"/>
</dbReference>
<evidence type="ECO:0000256" key="3">
    <source>
        <dbReference type="ARBA" id="ARBA00019114"/>
    </source>
</evidence>
<organism evidence="13 14">
    <name type="scientific">Salmonella enterica subsp. arizonae</name>
    <dbReference type="NCBI Taxonomy" id="59203"/>
    <lineage>
        <taxon>Bacteria</taxon>
        <taxon>Pseudomonadati</taxon>
        <taxon>Pseudomonadota</taxon>
        <taxon>Gammaproteobacteria</taxon>
        <taxon>Enterobacterales</taxon>
        <taxon>Enterobacteriaceae</taxon>
        <taxon>Salmonella</taxon>
    </lineage>
</organism>
<name>A0A379TFV5_SALER</name>
<proteinExistence type="predicted"/>
<dbReference type="Pfam" id="PF14579">
    <property type="entry name" value="HHH_6"/>
    <property type="match status" value="1"/>
</dbReference>
<evidence type="ECO:0000256" key="7">
    <source>
        <dbReference type="ARBA" id="ARBA00022705"/>
    </source>
</evidence>